<dbReference type="Proteomes" id="UP000189545">
    <property type="component" value="Chromosome"/>
</dbReference>
<feature type="chain" id="PRO_5012436035" description="Glycosyl-hydrolase 97 C-terminal oligomerisation domain-containing protein" evidence="1">
    <location>
        <begin position="23"/>
        <end position="157"/>
    </location>
</feature>
<feature type="domain" description="Glycosyl-hydrolase 97 C-terminal oligomerisation" evidence="2">
    <location>
        <begin position="45"/>
        <end position="153"/>
    </location>
</feature>
<sequence>MQTTLTKQLALYVVLYSPIQMAADLPRNYNKHPDAFKFIQDVVTDWHKSIAIDGEVSEFVVVARQERVDTKQADADWFLGAITDDNARTIEVKLDFLHQGKQYQAQIYRDGDGDNANWKNNPYDYVIETKTVTSIDKLMLKLASSGGTAIRFTQLPQ</sequence>
<accession>A0A1S6HK12</accession>
<dbReference type="KEGG" id="spsw:Sps_00677"/>
<dbReference type="PANTHER" id="PTHR35803:SF1">
    <property type="entry name" value="GLUCAN 1,4-ALPHA-GLUCOSIDASE SUSB"/>
    <property type="match status" value="1"/>
</dbReference>
<name>A0A1S6HK12_9GAMM</name>
<proteinExistence type="predicted"/>
<evidence type="ECO:0000256" key="1">
    <source>
        <dbReference type="SAM" id="SignalP"/>
    </source>
</evidence>
<dbReference type="InterPro" id="IPR029483">
    <property type="entry name" value="GH97_C"/>
</dbReference>
<dbReference type="Pfam" id="PF14509">
    <property type="entry name" value="GH97_C"/>
    <property type="match status" value="1"/>
</dbReference>
<dbReference type="Gene3D" id="3.20.20.70">
    <property type="entry name" value="Aldolase class I"/>
    <property type="match status" value="1"/>
</dbReference>
<organism evidence="3 4">
    <name type="scientific">Shewanella psychrophila</name>
    <dbReference type="NCBI Taxonomy" id="225848"/>
    <lineage>
        <taxon>Bacteria</taxon>
        <taxon>Pseudomonadati</taxon>
        <taxon>Pseudomonadota</taxon>
        <taxon>Gammaproteobacteria</taxon>
        <taxon>Alteromonadales</taxon>
        <taxon>Shewanellaceae</taxon>
        <taxon>Shewanella</taxon>
    </lineage>
</organism>
<keyword evidence="4" id="KW-1185">Reference proteome</keyword>
<dbReference type="InterPro" id="IPR052720">
    <property type="entry name" value="Glycosyl_hydrolase_97"/>
</dbReference>
<dbReference type="STRING" id="225848.Sps_00677"/>
<dbReference type="InterPro" id="IPR013785">
    <property type="entry name" value="Aldolase_TIM"/>
</dbReference>
<gene>
    <name evidence="3" type="ORF">Sps_00677</name>
</gene>
<protein>
    <recommendedName>
        <fullName evidence="2">Glycosyl-hydrolase 97 C-terminal oligomerisation domain-containing protein</fullName>
    </recommendedName>
</protein>
<dbReference type="PANTHER" id="PTHR35803">
    <property type="entry name" value="GLUCAN 1,4-ALPHA-GLUCOSIDASE SUSB-RELATED"/>
    <property type="match status" value="1"/>
</dbReference>
<reference evidence="3 4" key="1">
    <citation type="submission" date="2016-03" db="EMBL/GenBank/DDBJ databases">
        <title>Complete genome sequence of Shewanella psychrophila WP2, a deep sea bacterium isolated from west Pacific sediment.</title>
        <authorList>
            <person name="Xu G."/>
            <person name="Jian H."/>
        </authorList>
    </citation>
    <scope>NUCLEOTIDE SEQUENCE [LARGE SCALE GENOMIC DNA]</scope>
    <source>
        <strain evidence="3 4">WP2</strain>
    </source>
</reference>
<evidence type="ECO:0000313" key="3">
    <source>
        <dbReference type="EMBL" id="AQS35871.1"/>
    </source>
</evidence>
<feature type="signal peptide" evidence="1">
    <location>
        <begin position="1"/>
        <end position="22"/>
    </location>
</feature>
<dbReference type="EMBL" id="CP014782">
    <property type="protein sequence ID" value="AQS35871.1"/>
    <property type="molecule type" value="Genomic_DNA"/>
</dbReference>
<dbReference type="AlphaFoldDB" id="A0A1S6HK12"/>
<evidence type="ECO:0000259" key="2">
    <source>
        <dbReference type="Pfam" id="PF14509"/>
    </source>
</evidence>
<evidence type="ECO:0000313" key="4">
    <source>
        <dbReference type="Proteomes" id="UP000189545"/>
    </source>
</evidence>
<keyword evidence="1" id="KW-0732">Signal</keyword>